<proteinExistence type="predicted"/>
<dbReference type="Proteomes" id="UP000277580">
    <property type="component" value="Unassembled WGS sequence"/>
</dbReference>
<dbReference type="PROSITE" id="PS51450">
    <property type="entry name" value="LRR"/>
    <property type="match status" value="1"/>
</dbReference>
<dbReference type="EMBL" id="ML119106">
    <property type="protein sequence ID" value="RPB17310.1"/>
    <property type="molecule type" value="Genomic_DNA"/>
</dbReference>
<protein>
    <recommendedName>
        <fullName evidence="4">RNI-like protein</fullName>
    </recommendedName>
</protein>
<reference evidence="2 3" key="1">
    <citation type="journal article" date="2018" name="Nat. Ecol. Evol.">
        <title>Pezizomycetes genomes reveal the molecular basis of ectomycorrhizal truffle lifestyle.</title>
        <authorList>
            <person name="Murat C."/>
            <person name="Payen T."/>
            <person name="Noel B."/>
            <person name="Kuo A."/>
            <person name="Morin E."/>
            <person name="Chen J."/>
            <person name="Kohler A."/>
            <person name="Krizsan K."/>
            <person name="Balestrini R."/>
            <person name="Da Silva C."/>
            <person name="Montanini B."/>
            <person name="Hainaut M."/>
            <person name="Levati E."/>
            <person name="Barry K.W."/>
            <person name="Belfiori B."/>
            <person name="Cichocki N."/>
            <person name="Clum A."/>
            <person name="Dockter R.B."/>
            <person name="Fauchery L."/>
            <person name="Guy J."/>
            <person name="Iotti M."/>
            <person name="Le Tacon F."/>
            <person name="Lindquist E.A."/>
            <person name="Lipzen A."/>
            <person name="Malagnac F."/>
            <person name="Mello A."/>
            <person name="Molinier V."/>
            <person name="Miyauchi S."/>
            <person name="Poulain J."/>
            <person name="Riccioni C."/>
            <person name="Rubini A."/>
            <person name="Sitrit Y."/>
            <person name="Splivallo R."/>
            <person name="Traeger S."/>
            <person name="Wang M."/>
            <person name="Zifcakova L."/>
            <person name="Wipf D."/>
            <person name="Zambonelli A."/>
            <person name="Paolocci F."/>
            <person name="Nowrousian M."/>
            <person name="Ottonello S."/>
            <person name="Baldrian P."/>
            <person name="Spatafora J.W."/>
            <person name="Henrissat B."/>
            <person name="Nagy L.G."/>
            <person name="Aury J.M."/>
            <person name="Wincker P."/>
            <person name="Grigoriev I.V."/>
            <person name="Bonfante P."/>
            <person name="Martin F.M."/>
        </authorList>
    </citation>
    <scope>NUCLEOTIDE SEQUENCE [LARGE SCALE GENOMIC DNA]</scope>
    <source>
        <strain evidence="2 3">CCBAS932</strain>
    </source>
</reference>
<organism evidence="2 3">
    <name type="scientific">Morchella conica CCBAS932</name>
    <dbReference type="NCBI Taxonomy" id="1392247"/>
    <lineage>
        <taxon>Eukaryota</taxon>
        <taxon>Fungi</taxon>
        <taxon>Dikarya</taxon>
        <taxon>Ascomycota</taxon>
        <taxon>Pezizomycotina</taxon>
        <taxon>Pezizomycetes</taxon>
        <taxon>Pezizales</taxon>
        <taxon>Morchellaceae</taxon>
        <taxon>Morchella</taxon>
    </lineage>
</organism>
<evidence type="ECO:0008006" key="4">
    <source>
        <dbReference type="Google" id="ProtNLM"/>
    </source>
</evidence>
<dbReference type="InterPro" id="IPR001611">
    <property type="entry name" value="Leu-rich_rpt"/>
</dbReference>
<feature type="compositionally biased region" description="Polar residues" evidence="1">
    <location>
        <begin position="379"/>
        <end position="394"/>
    </location>
</feature>
<dbReference type="InterPro" id="IPR032675">
    <property type="entry name" value="LRR_dom_sf"/>
</dbReference>
<dbReference type="Gene3D" id="3.80.10.10">
    <property type="entry name" value="Ribonuclease Inhibitor"/>
    <property type="match status" value="1"/>
</dbReference>
<dbReference type="AlphaFoldDB" id="A0A3N4L341"/>
<dbReference type="OrthoDB" id="9876299at2759"/>
<feature type="region of interest" description="Disordered" evidence="1">
    <location>
        <begin position="346"/>
        <end position="396"/>
    </location>
</feature>
<feature type="compositionally biased region" description="Polar residues" evidence="1">
    <location>
        <begin position="210"/>
        <end position="227"/>
    </location>
</feature>
<evidence type="ECO:0000313" key="2">
    <source>
        <dbReference type="EMBL" id="RPB17310.1"/>
    </source>
</evidence>
<dbReference type="SUPFAM" id="SSF52047">
    <property type="entry name" value="RNI-like"/>
    <property type="match status" value="1"/>
</dbReference>
<dbReference type="SMART" id="SM00368">
    <property type="entry name" value="LRR_RI"/>
    <property type="match status" value="3"/>
</dbReference>
<sequence>MGKLNYTNRRISGEKLGNAVKRDILKCIIQSTKPGRVLKDPHLELNLQGKHLCDGGLKLACEGLAVTLESGCSKLDELNLSENKITLIGLSHLTRVIKLAARDLKDLDLSRNNIQIITQDDEGIWESFLMGFRDVCTLRRLDLSENPLGDKAMEVLLSVYVRESPILLPRAVKPVLAESSDEEYYPDFEADSDTDTIFSSGPQPLHSYPSHENFSESPPSPHSTSVLKPNKPYIAENSSLDRSPTLSLSTSLVSSRVEIQGLRSIPYLIFSKCALSDKGALSLSFIIPVHYTPERLLSYFPPTRPGSQTEIFDRYDRIPGCSGIVYQENELTAMGFKVLELAEGMRENRTQTPTSPRSRQVSETSNGLLTPLKHRKDSFSSQSPHSVPQGVTSSELERARSKIQGAILKNYGTGPIAVWKIAIKTLSISRTIFFGSEDPGAEYLTLSTRTSQRHSPIRQASNTFNPRFSGLHVGSLNFPHAAQFQQHHPNILDGQGAWNGPNVSQLGSPTISQTDMPDFPSPVRYSCSSTTETSELEELQEKMPRKLPGNLPTELWTRIIALVTDPKDVLSEKQRKNIVAWAKTSESLERERDLAGKLRSVQIWRVLEALECLSYEFKTGKET</sequence>
<keyword evidence="3" id="KW-1185">Reference proteome</keyword>
<gene>
    <name evidence="2" type="ORF">P167DRAFT_601808</name>
</gene>
<dbReference type="InParanoid" id="A0A3N4L341"/>
<feature type="compositionally biased region" description="Polar residues" evidence="1">
    <location>
        <begin position="350"/>
        <end position="368"/>
    </location>
</feature>
<evidence type="ECO:0000313" key="3">
    <source>
        <dbReference type="Proteomes" id="UP000277580"/>
    </source>
</evidence>
<dbReference type="Pfam" id="PF13516">
    <property type="entry name" value="LRR_6"/>
    <property type="match status" value="2"/>
</dbReference>
<accession>A0A3N4L341</accession>
<name>A0A3N4L341_9PEZI</name>
<evidence type="ECO:0000256" key="1">
    <source>
        <dbReference type="SAM" id="MobiDB-lite"/>
    </source>
</evidence>
<feature type="region of interest" description="Disordered" evidence="1">
    <location>
        <begin position="207"/>
        <end position="229"/>
    </location>
</feature>